<dbReference type="GO" id="GO:0006355">
    <property type="term" value="P:regulation of DNA-templated transcription"/>
    <property type="evidence" value="ECO:0007669"/>
    <property type="project" value="InterPro"/>
</dbReference>
<name>A0A6V8LSJ4_9ACTN</name>
<dbReference type="SUPFAM" id="SSF55781">
    <property type="entry name" value="GAF domain-like"/>
    <property type="match status" value="1"/>
</dbReference>
<dbReference type="InterPro" id="IPR003018">
    <property type="entry name" value="GAF"/>
</dbReference>
<dbReference type="EMBL" id="BLPG01000002">
    <property type="protein sequence ID" value="GFJ95715.1"/>
    <property type="molecule type" value="Genomic_DNA"/>
</dbReference>
<evidence type="ECO:0000256" key="3">
    <source>
        <dbReference type="ARBA" id="ARBA00023163"/>
    </source>
</evidence>
<dbReference type="InterPro" id="IPR016032">
    <property type="entry name" value="Sig_transdc_resp-reg_C-effctor"/>
</dbReference>
<evidence type="ECO:0000256" key="1">
    <source>
        <dbReference type="ARBA" id="ARBA00023015"/>
    </source>
</evidence>
<keyword evidence="3" id="KW-0804">Transcription</keyword>
<dbReference type="SMART" id="SM00421">
    <property type="entry name" value="HTH_LUXR"/>
    <property type="match status" value="1"/>
</dbReference>
<dbReference type="Pfam" id="PF00196">
    <property type="entry name" value="GerE"/>
    <property type="match status" value="1"/>
</dbReference>
<sequence>MQEQGIVPYEPACVCHQPVDVDLDLNIAGPRVAHVDHSTGWWPGASIGRIADVPMLPSGLPVTAELGWIASGTGDVGERARAALERLRRVVPFEGGWVGLLDPQRGGHILLASQGYDGPVRERLAGPAVAAEVEHVGLSRWPRLAMRIADLPYRPAESGTWEAYMRPAGFRDGLGVGLFSRDGRYLGVFGLSTDTAGGFTEAVRDAVGLLAPAIADAVDPLRPIASAARLVHGATAGVVLTRAGAAQPLPGLPDHPLLAAGSTVLAVAAAQLAGALQYATFLCPSGPADHLRVTALAGPAWPPTAVTAAVVVGPPGDLSGLTRRELEILGLLVEGWANRRIAAGLGIADRTVAAHLEHVLAKLGAQSRTLAAVRAQRQGLYVPRGLA</sequence>
<evidence type="ECO:0000313" key="6">
    <source>
        <dbReference type="Proteomes" id="UP000482960"/>
    </source>
</evidence>
<dbReference type="GO" id="GO:0003677">
    <property type="term" value="F:DNA binding"/>
    <property type="evidence" value="ECO:0007669"/>
    <property type="project" value="UniProtKB-KW"/>
</dbReference>
<reference evidence="5 6" key="1">
    <citation type="submission" date="2020-03" db="EMBL/GenBank/DDBJ databases">
        <title>Whole genome shotgun sequence of Phytohabitans rumicis NBRC 108638.</title>
        <authorList>
            <person name="Komaki H."/>
            <person name="Tamura T."/>
        </authorList>
    </citation>
    <scope>NUCLEOTIDE SEQUENCE [LARGE SCALE GENOMIC DNA]</scope>
    <source>
        <strain evidence="5 6">NBRC 108638</strain>
    </source>
</reference>
<dbReference type="Gene3D" id="1.10.10.10">
    <property type="entry name" value="Winged helix-like DNA-binding domain superfamily/Winged helix DNA-binding domain"/>
    <property type="match status" value="1"/>
</dbReference>
<keyword evidence="2" id="KW-0238">DNA-binding</keyword>
<dbReference type="PANTHER" id="PTHR44688:SF16">
    <property type="entry name" value="DNA-BINDING TRANSCRIPTIONAL ACTIVATOR DEVR_DOSR"/>
    <property type="match status" value="1"/>
</dbReference>
<dbReference type="AlphaFoldDB" id="A0A6V8LSJ4"/>
<gene>
    <name evidence="5" type="ORF">Prum_093570</name>
</gene>
<reference evidence="5 6" key="2">
    <citation type="submission" date="2020-03" db="EMBL/GenBank/DDBJ databases">
        <authorList>
            <person name="Ichikawa N."/>
            <person name="Kimura A."/>
            <person name="Kitahashi Y."/>
            <person name="Uohara A."/>
        </authorList>
    </citation>
    <scope>NUCLEOTIDE SEQUENCE [LARGE SCALE GENOMIC DNA]</scope>
    <source>
        <strain evidence="5 6">NBRC 108638</strain>
    </source>
</reference>
<evidence type="ECO:0000259" key="4">
    <source>
        <dbReference type="PROSITE" id="PS50043"/>
    </source>
</evidence>
<keyword evidence="6" id="KW-1185">Reference proteome</keyword>
<proteinExistence type="predicted"/>
<dbReference type="InterPro" id="IPR036388">
    <property type="entry name" value="WH-like_DNA-bd_sf"/>
</dbReference>
<dbReference type="PRINTS" id="PR00038">
    <property type="entry name" value="HTHLUXR"/>
</dbReference>
<organism evidence="5 6">
    <name type="scientific">Phytohabitans rumicis</name>
    <dbReference type="NCBI Taxonomy" id="1076125"/>
    <lineage>
        <taxon>Bacteria</taxon>
        <taxon>Bacillati</taxon>
        <taxon>Actinomycetota</taxon>
        <taxon>Actinomycetes</taxon>
        <taxon>Micromonosporales</taxon>
        <taxon>Micromonosporaceae</taxon>
    </lineage>
</organism>
<dbReference type="Pfam" id="PF13185">
    <property type="entry name" value="GAF_2"/>
    <property type="match status" value="1"/>
</dbReference>
<dbReference type="PANTHER" id="PTHR44688">
    <property type="entry name" value="DNA-BINDING TRANSCRIPTIONAL ACTIVATOR DEVR_DOSR"/>
    <property type="match status" value="1"/>
</dbReference>
<dbReference type="PROSITE" id="PS00622">
    <property type="entry name" value="HTH_LUXR_1"/>
    <property type="match status" value="1"/>
</dbReference>
<dbReference type="CDD" id="cd06170">
    <property type="entry name" value="LuxR_C_like"/>
    <property type="match status" value="1"/>
</dbReference>
<dbReference type="Proteomes" id="UP000482960">
    <property type="component" value="Unassembled WGS sequence"/>
</dbReference>
<dbReference type="InterPro" id="IPR029016">
    <property type="entry name" value="GAF-like_dom_sf"/>
</dbReference>
<comment type="caution">
    <text evidence="5">The sequence shown here is derived from an EMBL/GenBank/DDBJ whole genome shotgun (WGS) entry which is preliminary data.</text>
</comment>
<accession>A0A6V8LSJ4</accession>
<keyword evidence="1" id="KW-0805">Transcription regulation</keyword>
<protein>
    <recommendedName>
        <fullName evidence="4">HTH luxR-type domain-containing protein</fullName>
    </recommendedName>
</protein>
<dbReference type="SUPFAM" id="SSF46894">
    <property type="entry name" value="C-terminal effector domain of the bipartite response regulators"/>
    <property type="match status" value="1"/>
</dbReference>
<dbReference type="InterPro" id="IPR000792">
    <property type="entry name" value="Tscrpt_reg_LuxR_C"/>
</dbReference>
<evidence type="ECO:0000313" key="5">
    <source>
        <dbReference type="EMBL" id="GFJ95715.1"/>
    </source>
</evidence>
<evidence type="ECO:0000256" key="2">
    <source>
        <dbReference type="ARBA" id="ARBA00023125"/>
    </source>
</evidence>
<dbReference type="PROSITE" id="PS50043">
    <property type="entry name" value="HTH_LUXR_2"/>
    <property type="match status" value="1"/>
</dbReference>
<feature type="domain" description="HTH luxR-type" evidence="4">
    <location>
        <begin position="314"/>
        <end position="379"/>
    </location>
</feature>
<dbReference type="Gene3D" id="3.30.450.40">
    <property type="match status" value="1"/>
</dbReference>